<name>A0A1F8A0P3_9EURO</name>
<accession>A0A1F8A0P3</accession>
<evidence type="ECO:0000313" key="2">
    <source>
        <dbReference type="EMBL" id="OGM45294.1"/>
    </source>
</evidence>
<dbReference type="InterPro" id="IPR055530">
    <property type="entry name" value="DUF7104"/>
</dbReference>
<protein>
    <recommendedName>
        <fullName evidence="1">Heterokaryon incompatibility domain-containing protein</fullName>
    </recommendedName>
</protein>
<dbReference type="Pfam" id="PF06985">
    <property type="entry name" value="HET"/>
    <property type="match status" value="1"/>
</dbReference>
<dbReference type="AlphaFoldDB" id="A0A1F8A0P3"/>
<evidence type="ECO:0000259" key="1">
    <source>
        <dbReference type="Pfam" id="PF06985"/>
    </source>
</evidence>
<dbReference type="STRING" id="109264.A0A1F8A0P3"/>
<dbReference type="InterPro" id="IPR010730">
    <property type="entry name" value="HET"/>
</dbReference>
<keyword evidence="3" id="KW-1185">Reference proteome</keyword>
<evidence type="ECO:0000313" key="3">
    <source>
        <dbReference type="Proteomes" id="UP000179179"/>
    </source>
</evidence>
<dbReference type="PANTHER" id="PTHR24148:SF78">
    <property type="entry name" value="HETEROKARYON INCOMPATIBILITY DOMAIN-CONTAINING PROTEIN"/>
    <property type="match status" value="1"/>
</dbReference>
<comment type="caution">
    <text evidence="2">The sequence shown here is derived from an EMBL/GenBank/DDBJ whole genome shotgun (WGS) entry which is preliminary data.</text>
</comment>
<reference evidence="2 3" key="1">
    <citation type="journal article" date="2016" name="Genome Biol. Evol.">
        <title>Draft genome sequence of an aflatoxigenic Aspergillus species, A. bombycis.</title>
        <authorList>
            <person name="Moore G.G."/>
            <person name="Mack B.M."/>
            <person name="Beltz S.B."/>
            <person name="Gilbert M.K."/>
        </authorList>
    </citation>
    <scope>NUCLEOTIDE SEQUENCE [LARGE SCALE GENOMIC DNA]</scope>
    <source>
        <strain evidence="3">NRRL 26010</strain>
    </source>
</reference>
<proteinExistence type="predicted"/>
<dbReference type="InterPro" id="IPR052895">
    <property type="entry name" value="HetReg/Transcr_Mod"/>
</dbReference>
<dbReference type="PANTHER" id="PTHR24148">
    <property type="entry name" value="ANKYRIN REPEAT DOMAIN-CONTAINING PROTEIN 39 HOMOLOG-RELATED"/>
    <property type="match status" value="1"/>
</dbReference>
<dbReference type="EMBL" id="LYCR01000044">
    <property type="protein sequence ID" value="OGM45294.1"/>
    <property type="molecule type" value="Genomic_DNA"/>
</dbReference>
<organism evidence="2 3">
    <name type="scientific">Aspergillus bombycis</name>
    <dbReference type="NCBI Taxonomy" id="109264"/>
    <lineage>
        <taxon>Eukaryota</taxon>
        <taxon>Fungi</taxon>
        <taxon>Dikarya</taxon>
        <taxon>Ascomycota</taxon>
        <taxon>Pezizomycotina</taxon>
        <taxon>Eurotiomycetes</taxon>
        <taxon>Eurotiomycetidae</taxon>
        <taxon>Eurotiales</taxon>
        <taxon>Aspergillaceae</taxon>
        <taxon>Aspergillus</taxon>
    </lineage>
</organism>
<dbReference type="Proteomes" id="UP000179179">
    <property type="component" value="Unassembled WGS sequence"/>
</dbReference>
<feature type="domain" description="Heterokaryon incompatibility" evidence="1">
    <location>
        <begin position="50"/>
        <end position="193"/>
    </location>
</feature>
<dbReference type="GeneID" id="34449852"/>
<gene>
    <name evidence="2" type="ORF">ABOM_006462</name>
</gene>
<dbReference type="RefSeq" id="XP_022389011.1">
    <property type="nucleotide sequence ID" value="XM_022533591.1"/>
</dbReference>
<dbReference type="OrthoDB" id="3477286at2759"/>
<dbReference type="Pfam" id="PF23397">
    <property type="entry name" value="DUF7104"/>
    <property type="match status" value="2"/>
</dbReference>
<sequence length="625" mass="70291">MASGVYKSLPLGPNTTRMVRLFPNKEKHAEIRCELFTYDLTEIEGGKHLYEALSYVWSGDEEGSAEQRKKIIVHGHTVPITVNLHAALVNLRDRQLERVLWIDAICINQENLDEKSRQIPLMRTIYAQADRVIVWLGDAFEHGDTALETIRDLAKKKAMGGKGSDTKRAQSSSEPCLKLLQRKWFRRIWVLQEAGVARSIEIMCGSIQINGSTFLVYLIRGAQFRPRNDSRLRGSLYIGELIDMYRYHMSSTRHDKIYALLGLTADDPNTPGLKPDYNLPWHQVFNTTIQYILSSEGSVETFPNKEMAIIHTKCWILGYIYLDGAIHENNLQMINIVFNDSQDSVVFKAKWGSNWVIQATAESAESGDILCLLGGSSNPCIIRALGDHFAIINIAITPQQVYQNRTLDTGSVHAVDSRQRPPFDITLTWTIPMSDTENEFYLKGPLELTRIAPHYQKKCPDTEKRLNDLRAIVNGIATQIIQQSEHLHVSPLKRLLAQLGGVIPVSEEVVKMATGDTRMAGPAMLKAIFQYPDNILITEEVVKVAAGNNGSLGSEIMEVLFEYQDNLPITEEVVQAVAQNNGASAYETMEMLLKYRDNVPNNGDAFEISRQCASDRRYSESSGTE</sequence>